<evidence type="ECO:0000313" key="2">
    <source>
        <dbReference type="EMBL" id="KRZ64300.1"/>
    </source>
</evidence>
<comment type="caution">
    <text evidence="2">The sequence shown here is derived from an EMBL/GenBank/DDBJ whole genome shotgun (WGS) entry which is preliminary data.</text>
</comment>
<protein>
    <submittedName>
        <fullName evidence="2">Uncharacterized protein</fullName>
    </submittedName>
</protein>
<sequence length="32" mass="3504">MTQDDPDRACVPQKRAKNGFSDNFSGSAPMMT</sequence>
<dbReference type="Proteomes" id="UP000054843">
    <property type="component" value="Unassembled WGS sequence"/>
</dbReference>
<organism evidence="2 3">
    <name type="scientific">Trichinella papuae</name>
    <dbReference type="NCBI Taxonomy" id="268474"/>
    <lineage>
        <taxon>Eukaryota</taxon>
        <taxon>Metazoa</taxon>
        <taxon>Ecdysozoa</taxon>
        <taxon>Nematoda</taxon>
        <taxon>Enoplea</taxon>
        <taxon>Dorylaimia</taxon>
        <taxon>Trichinellida</taxon>
        <taxon>Trichinellidae</taxon>
        <taxon>Trichinella</taxon>
    </lineage>
</organism>
<dbReference type="AlphaFoldDB" id="A0A0V1LY00"/>
<proteinExistence type="predicted"/>
<gene>
    <name evidence="2" type="ORF">T10_1581</name>
</gene>
<accession>A0A0V1LY00</accession>
<dbReference type="EMBL" id="JYDO01001246">
    <property type="protein sequence ID" value="KRZ64300.1"/>
    <property type="molecule type" value="Genomic_DNA"/>
</dbReference>
<evidence type="ECO:0000313" key="3">
    <source>
        <dbReference type="Proteomes" id="UP000054843"/>
    </source>
</evidence>
<reference evidence="2 3" key="1">
    <citation type="submission" date="2015-01" db="EMBL/GenBank/DDBJ databases">
        <title>Evolution of Trichinella species and genotypes.</title>
        <authorList>
            <person name="Korhonen P.K."/>
            <person name="Edoardo P."/>
            <person name="Giuseppe L.R."/>
            <person name="Gasser R.B."/>
        </authorList>
    </citation>
    <scope>NUCLEOTIDE SEQUENCE [LARGE SCALE GENOMIC DNA]</scope>
    <source>
        <strain evidence="2">ISS1980</strain>
    </source>
</reference>
<keyword evidence="3" id="KW-1185">Reference proteome</keyword>
<feature type="region of interest" description="Disordered" evidence="1">
    <location>
        <begin position="1"/>
        <end position="32"/>
    </location>
</feature>
<evidence type="ECO:0000256" key="1">
    <source>
        <dbReference type="SAM" id="MobiDB-lite"/>
    </source>
</evidence>
<name>A0A0V1LY00_9BILA</name>